<feature type="compositionally biased region" description="Polar residues" evidence="1">
    <location>
        <begin position="208"/>
        <end position="232"/>
    </location>
</feature>
<feature type="region of interest" description="Disordered" evidence="1">
    <location>
        <begin position="143"/>
        <end position="177"/>
    </location>
</feature>
<feature type="region of interest" description="Disordered" evidence="1">
    <location>
        <begin position="504"/>
        <end position="563"/>
    </location>
</feature>
<dbReference type="Proteomes" id="UP000674318">
    <property type="component" value="Chromosome 6"/>
</dbReference>
<feature type="compositionally biased region" description="Polar residues" evidence="1">
    <location>
        <begin position="508"/>
        <end position="527"/>
    </location>
</feature>
<feature type="compositionally biased region" description="Polar residues" evidence="1">
    <location>
        <begin position="541"/>
        <end position="563"/>
    </location>
</feature>
<dbReference type="KEGG" id="phet:94293132"/>
<proteinExistence type="predicted"/>
<keyword evidence="3" id="KW-1185">Reference proteome</keyword>
<feature type="region of interest" description="Disordered" evidence="1">
    <location>
        <begin position="358"/>
        <end position="416"/>
    </location>
</feature>
<feature type="region of interest" description="Disordered" evidence="1">
    <location>
        <begin position="193"/>
        <end position="232"/>
    </location>
</feature>
<name>A0A836YJE0_9TRYP</name>
<evidence type="ECO:0000313" key="3">
    <source>
        <dbReference type="Proteomes" id="UP000674318"/>
    </source>
</evidence>
<dbReference type="RefSeq" id="XP_067759493.1">
    <property type="nucleotide sequence ID" value="XM_067903055.1"/>
</dbReference>
<sequence>MIPTLNMNDIRRHTAMAVSLVDDSAKRGLNSSHCDSGGAPLATGPQISPRNSYVTSPGEASSLPSAHLTRRAADVSGLLEMNPLQCHSVIDLQRKLIETAEWVVQLRHWYAHQLQERDVWFESRLKSLGDSYHAVLAGFTAAPKAHSKTGTGAATPRPLTGSSFTEHAAPSTASASRIGAGKATLGSVVPATVSAPKKGKTGGVTPLRASSCSHKNSTASGAEAGSSNCNTPRSSNLYPSALLGMGGATVGSGNTGPEGGSSTPLRTCPPRQSVFVPVAQSRRTASAVAPQRELLHTEDGEIRRAGAVVSEPIIVDIDEDASETPPCQLTLQQPRGNVPGRISLASSLTYAQVISTPTGPAVVSRRDPQSLSTPRSGRPSSARASLSAPRSATESLGRFPGRAKGIGGRKGDTTHSARKRYYTAVSRSKPGGINTSLPHHAQYLGADTSPDAAVAARASTGNDTADSATSEPHDKVPQVNTYFGFMRDGVGVGDDVDVRNRIPKRRSVSSGGNYRSSRMYITSSGNPNAARRTIFDRNYKGTRSSAACVQRSPNPSVGEQSLV</sequence>
<reference evidence="2 3" key="1">
    <citation type="submission" date="2021-02" db="EMBL/GenBank/DDBJ databases">
        <title>Porcisia hertigi Genome sequencing and assembly.</title>
        <authorList>
            <person name="Almutairi H."/>
            <person name="Gatherer D."/>
        </authorList>
    </citation>
    <scope>NUCLEOTIDE SEQUENCE [LARGE SCALE GENOMIC DNA]</scope>
    <source>
        <strain evidence="2 3">C119</strain>
    </source>
</reference>
<feature type="compositionally biased region" description="Polar residues" evidence="1">
    <location>
        <begin position="45"/>
        <end position="64"/>
    </location>
</feature>
<dbReference type="AlphaFoldDB" id="A0A836YJE0"/>
<protein>
    <submittedName>
        <fullName evidence="2">Uncharacterized protein</fullName>
    </submittedName>
</protein>
<organism evidence="2 3">
    <name type="scientific">Porcisia hertigi</name>
    <dbReference type="NCBI Taxonomy" id="2761500"/>
    <lineage>
        <taxon>Eukaryota</taxon>
        <taxon>Discoba</taxon>
        <taxon>Euglenozoa</taxon>
        <taxon>Kinetoplastea</taxon>
        <taxon>Metakinetoplastina</taxon>
        <taxon>Trypanosomatida</taxon>
        <taxon>Trypanosomatidae</taxon>
        <taxon>Leishmaniinae</taxon>
        <taxon>Porcisia</taxon>
    </lineage>
</organism>
<feature type="compositionally biased region" description="Low complexity" evidence="1">
    <location>
        <begin position="372"/>
        <end position="392"/>
    </location>
</feature>
<evidence type="ECO:0000256" key="1">
    <source>
        <dbReference type="SAM" id="MobiDB-lite"/>
    </source>
</evidence>
<gene>
    <name evidence="2" type="ORF">JKF63_07114</name>
</gene>
<dbReference type="OrthoDB" id="267036at2759"/>
<feature type="compositionally biased region" description="Polar residues" evidence="1">
    <location>
        <begin position="459"/>
        <end position="470"/>
    </location>
</feature>
<dbReference type="EMBL" id="JAFJZO010000006">
    <property type="protein sequence ID" value="KAG5511172.1"/>
    <property type="molecule type" value="Genomic_DNA"/>
</dbReference>
<evidence type="ECO:0000313" key="2">
    <source>
        <dbReference type="EMBL" id="KAG5511172.1"/>
    </source>
</evidence>
<accession>A0A836YJE0</accession>
<feature type="region of interest" description="Disordered" evidence="1">
    <location>
        <begin position="454"/>
        <end position="476"/>
    </location>
</feature>
<feature type="compositionally biased region" description="Polar residues" evidence="1">
    <location>
        <begin position="160"/>
        <end position="175"/>
    </location>
</feature>
<feature type="region of interest" description="Disordered" evidence="1">
    <location>
        <begin position="425"/>
        <end position="444"/>
    </location>
</feature>
<comment type="caution">
    <text evidence="2">The sequence shown here is derived from an EMBL/GenBank/DDBJ whole genome shotgun (WGS) entry which is preliminary data.</text>
</comment>
<dbReference type="GeneID" id="94293132"/>
<feature type="region of interest" description="Disordered" evidence="1">
    <location>
        <begin position="29"/>
        <end position="64"/>
    </location>
</feature>
<feature type="region of interest" description="Disordered" evidence="1">
    <location>
        <begin position="248"/>
        <end position="269"/>
    </location>
</feature>
<feature type="compositionally biased region" description="Gly residues" evidence="1">
    <location>
        <begin position="248"/>
        <end position="259"/>
    </location>
</feature>